<feature type="domain" description="Sulfatase N-terminal" evidence="5">
    <location>
        <begin position="26"/>
        <end position="384"/>
    </location>
</feature>
<comment type="similarity">
    <text evidence="1">Belongs to the sulfatase family.</text>
</comment>
<evidence type="ECO:0000256" key="4">
    <source>
        <dbReference type="ARBA" id="ARBA00022837"/>
    </source>
</evidence>
<keyword evidence="2" id="KW-0479">Metal-binding</keyword>
<dbReference type="EMBL" id="JAENRR010000070">
    <property type="protein sequence ID" value="MBK3519469.1"/>
    <property type="molecule type" value="Genomic_DNA"/>
</dbReference>
<evidence type="ECO:0000256" key="3">
    <source>
        <dbReference type="ARBA" id="ARBA00022801"/>
    </source>
</evidence>
<dbReference type="PROSITE" id="PS00523">
    <property type="entry name" value="SULFATASE_1"/>
    <property type="match status" value="1"/>
</dbReference>
<dbReference type="Proteomes" id="UP000605676">
    <property type="component" value="Unassembled WGS sequence"/>
</dbReference>
<keyword evidence="7" id="KW-1185">Reference proteome</keyword>
<dbReference type="RefSeq" id="WP_200466688.1">
    <property type="nucleotide sequence ID" value="NZ_JAENRR010000070.1"/>
</dbReference>
<dbReference type="InterPro" id="IPR024607">
    <property type="entry name" value="Sulfatase_CS"/>
</dbReference>
<accession>A0ABS1HQM8</accession>
<dbReference type="InterPro" id="IPR017850">
    <property type="entry name" value="Alkaline_phosphatase_core_sf"/>
</dbReference>
<evidence type="ECO:0000313" key="7">
    <source>
        <dbReference type="Proteomes" id="UP000605676"/>
    </source>
</evidence>
<dbReference type="InterPro" id="IPR050738">
    <property type="entry name" value="Sulfatase"/>
</dbReference>
<keyword evidence="4" id="KW-0106">Calcium</keyword>
<name>A0ABS1HQM8_9BACT</name>
<dbReference type="PANTHER" id="PTHR42693:SF53">
    <property type="entry name" value="ENDO-4-O-SULFATASE"/>
    <property type="match status" value="1"/>
</dbReference>
<dbReference type="CDD" id="cd16143">
    <property type="entry name" value="ARS_like"/>
    <property type="match status" value="1"/>
</dbReference>
<reference evidence="6 7" key="1">
    <citation type="submission" date="2021-01" db="EMBL/GenBank/DDBJ databases">
        <title>Carboxyliciviraga sp.nov., isolated from coastal sediments.</title>
        <authorList>
            <person name="Lu D."/>
            <person name="Zhang T."/>
        </authorList>
    </citation>
    <scope>NUCLEOTIDE SEQUENCE [LARGE SCALE GENOMIC DNA]</scope>
    <source>
        <strain evidence="6 7">N1Y132</strain>
    </source>
</reference>
<gene>
    <name evidence="6" type="ORF">JIV24_19135</name>
</gene>
<dbReference type="PROSITE" id="PS00149">
    <property type="entry name" value="SULFATASE_2"/>
    <property type="match status" value="1"/>
</dbReference>
<keyword evidence="3" id="KW-0378">Hydrolase</keyword>
<dbReference type="Pfam" id="PF00884">
    <property type="entry name" value="Sulfatase"/>
    <property type="match status" value="1"/>
</dbReference>
<evidence type="ECO:0000313" key="6">
    <source>
        <dbReference type="EMBL" id="MBK3519469.1"/>
    </source>
</evidence>
<proteinExistence type="inferred from homology"/>
<dbReference type="InterPro" id="IPR000917">
    <property type="entry name" value="Sulfatase_N"/>
</dbReference>
<comment type="caution">
    <text evidence="6">The sequence shown here is derived from an EMBL/GenBank/DDBJ whole genome shotgun (WGS) entry which is preliminary data.</text>
</comment>
<protein>
    <submittedName>
        <fullName evidence="6">Arylsulfatase</fullName>
    </submittedName>
</protein>
<dbReference type="Gene3D" id="3.40.720.10">
    <property type="entry name" value="Alkaline Phosphatase, subunit A"/>
    <property type="match status" value="1"/>
</dbReference>
<dbReference type="Gene3D" id="3.30.1120.10">
    <property type="match status" value="1"/>
</dbReference>
<evidence type="ECO:0000259" key="5">
    <source>
        <dbReference type="Pfam" id="PF00884"/>
    </source>
</evidence>
<dbReference type="PANTHER" id="PTHR42693">
    <property type="entry name" value="ARYLSULFATASE FAMILY MEMBER"/>
    <property type="match status" value="1"/>
</dbReference>
<organism evidence="6 7">
    <name type="scientific">Carboxylicivirga marina</name>
    <dbReference type="NCBI Taxonomy" id="2800988"/>
    <lineage>
        <taxon>Bacteria</taxon>
        <taxon>Pseudomonadati</taxon>
        <taxon>Bacteroidota</taxon>
        <taxon>Bacteroidia</taxon>
        <taxon>Marinilabiliales</taxon>
        <taxon>Marinilabiliaceae</taxon>
        <taxon>Carboxylicivirga</taxon>
    </lineage>
</organism>
<dbReference type="SUPFAM" id="SSF53649">
    <property type="entry name" value="Alkaline phosphatase-like"/>
    <property type="match status" value="1"/>
</dbReference>
<evidence type="ECO:0000256" key="2">
    <source>
        <dbReference type="ARBA" id="ARBA00022723"/>
    </source>
</evidence>
<evidence type="ECO:0000256" key="1">
    <source>
        <dbReference type="ARBA" id="ARBA00008779"/>
    </source>
</evidence>
<sequence>MKTIKYFCILIFLIGIYLPNKAQNKPNIIYILADDMGYGDVRAYNKDCRFPTPNLDRMAEEGMRFTDLHTNSSVCTPTRYGIMTGRYCWRTTKKNGVTQGHSKHLMSLERETVASLLKKEGYNTAVVGKWHLGQDFTFVGEAQSRVESTGENVDYTQAIKNGPLDFGFDYYFGISASLNMPPHAYIENRQVLGNLTYLADKKAIKAAGLVGAKEGWKADNFTQDEVLGTFTSKTTEWIKKSHQESPDNPFFVYMPLNAPHSPIVPSKNFQGKSGIGEYGDFCMEVDWTVGEILKTLDDLNIADNTLIIFTADNGCSPTAKFKDLQALGHYPSYTFRGLKGSAWEAGHRVPFIVRWPEKVKGQTVNDYNICTTDLMATVADILDIELADNTAEDSKSFLPALMGKKLNDVERGGIVHHSDAGIFAIRKGKWKLVLATNGGTRRKNPKDKPVINPADIELFDMEKDAGETTNVQHLHPEVVDELKTLLAKYIDEGRSTEGNKQKNEPSKSWKQIEVLDGYVKNY</sequence>